<keyword evidence="1" id="KW-1185">Reference proteome</keyword>
<dbReference type="WBParaSite" id="nRc.2.0.1.t04965-RA">
    <property type="protein sequence ID" value="nRc.2.0.1.t04965-RA"/>
    <property type="gene ID" value="nRc.2.0.1.g04965"/>
</dbReference>
<sequence>MLRKKMFGIPSDKTSETIDMSLMGNCQLANCSLDIIKEHFKEEHRSKIIRQNNCCRHLHEFNQTIGESYQSICLSLMDEEDFLIHYIYCSRLGHADKPNKEANLLAIELLPQP</sequence>
<dbReference type="Proteomes" id="UP000887565">
    <property type="component" value="Unplaced"/>
</dbReference>
<name>A0A915HUB0_ROMCU</name>
<proteinExistence type="predicted"/>
<dbReference type="AlphaFoldDB" id="A0A915HUB0"/>
<accession>A0A915HUB0</accession>
<protein>
    <submittedName>
        <fullName evidence="2">Uncharacterized protein</fullName>
    </submittedName>
</protein>
<evidence type="ECO:0000313" key="2">
    <source>
        <dbReference type="WBParaSite" id="nRc.2.0.1.t04965-RA"/>
    </source>
</evidence>
<organism evidence="1 2">
    <name type="scientific">Romanomermis culicivorax</name>
    <name type="common">Nematode worm</name>
    <dbReference type="NCBI Taxonomy" id="13658"/>
    <lineage>
        <taxon>Eukaryota</taxon>
        <taxon>Metazoa</taxon>
        <taxon>Ecdysozoa</taxon>
        <taxon>Nematoda</taxon>
        <taxon>Enoplea</taxon>
        <taxon>Dorylaimia</taxon>
        <taxon>Mermithida</taxon>
        <taxon>Mermithoidea</taxon>
        <taxon>Mermithidae</taxon>
        <taxon>Romanomermis</taxon>
    </lineage>
</organism>
<evidence type="ECO:0000313" key="1">
    <source>
        <dbReference type="Proteomes" id="UP000887565"/>
    </source>
</evidence>
<reference evidence="2" key="1">
    <citation type="submission" date="2022-11" db="UniProtKB">
        <authorList>
            <consortium name="WormBaseParasite"/>
        </authorList>
    </citation>
    <scope>IDENTIFICATION</scope>
</reference>